<name>T1KS57_TETUR</name>
<evidence type="ECO:0000313" key="1">
    <source>
        <dbReference type="EnsemblMetazoa" id="tetur19g01920.1"/>
    </source>
</evidence>
<proteinExistence type="predicted"/>
<sequence>MSMLTLTHWLHLIDLKIVHGWIEQPADINI</sequence>
<dbReference type="HOGENOM" id="CLU_3406807_0_0_1"/>
<dbReference type="EnsemblMetazoa" id="tetur19g01920.1">
    <property type="protein sequence ID" value="tetur19g01920.1"/>
    <property type="gene ID" value="tetur19g01920"/>
</dbReference>
<dbReference type="EMBL" id="CAEY01000422">
    <property type="status" value="NOT_ANNOTATED_CDS"/>
    <property type="molecule type" value="Genomic_DNA"/>
</dbReference>
<evidence type="ECO:0000313" key="2">
    <source>
        <dbReference type="Proteomes" id="UP000015104"/>
    </source>
</evidence>
<dbReference type="AlphaFoldDB" id="T1KS57"/>
<keyword evidence="2" id="KW-1185">Reference proteome</keyword>
<reference evidence="2" key="1">
    <citation type="submission" date="2011-08" db="EMBL/GenBank/DDBJ databases">
        <authorList>
            <person name="Rombauts S."/>
        </authorList>
    </citation>
    <scope>NUCLEOTIDE SEQUENCE</scope>
    <source>
        <strain evidence="2">London</strain>
    </source>
</reference>
<reference evidence="1" key="2">
    <citation type="submission" date="2015-06" db="UniProtKB">
        <authorList>
            <consortium name="EnsemblMetazoa"/>
        </authorList>
    </citation>
    <scope>IDENTIFICATION</scope>
</reference>
<organism evidence="1 2">
    <name type="scientific">Tetranychus urticae</name>
    <name type="common">Two-spotted spider mite</name>
    <dbReference type="NCBI Taxonomy" id="32264"/>
    <lineage>
        <taxon>Eukaryota</taxon>
        <taxon>Metazoa</taxon>
        <taxon>Ecdysozoa</taxon>
        <taxon>Arthropoda</taxon>
        <taxon>Chelicerata</taxon>
        <taxon>Arachnida</taxon>
        <taxon>Acari</taxon>
        <taxon>Acariformes</taxon>
        <taxon>Trombidiformes</taxon>
        <taxon>Prostigmata</taxon>
        <taxon>Eleutherengona</taxon>
        <taxon>Raphignathae</taxon>
        <taxon>Tetranychoidea</taxon>
        <taxon>Tetranychidae</taxon>
        <taxon>Tetranychus</taxon>
    </lineage>
</organism>
<dbReference type="Proteomes" id="UP000015104">
    <property type="component" value="Unassembled WGS sequence"/>
</dbReference>
<accession>T1KS57</accession>
<protein>
    <submittedName>
        <fullName evidence="1">Uncharacterized protein</fullName>
    </submittedName>
</protein>